<gene>
    <name evidence="7" type="ORF">MTR67_038026</name>
</gene>
<dbReference type="Gene3D" id="2.130.10.10">
    <property type="entry name" value="YVTN repeat-like/Quinoprotein amine dehydrogenase"/>
    <property type="match status" value="2"/>
</dbReference>
<dbReference type="Proteomes" id="UP001234989">
    <property type="component" value="Chromosome 9"/>
</dbReference>
<evidence type="ECO:0000256" key="3">
    <source>
        <dbReference type="ARBA" id="ARBA00022737"/>
    </source>
</evidence>
<dbReference type="EMBL" id="CP133620">
    <property type="protein sequence ID" value="WMV44641.1"/>
    <property type="molecule type" value="Genomic_DNA"/>
</dbReference>
<dbReference type="InterPro" id="IPR015943">
    <property type="entry name" value="WD40/YVTN_repeat-like_dom_sf"/>
</dbReference>
<keyword evidence="3" id="KW-0677">Repeat</keyword>
<dbReference type="PROSITE" id="PS50082">
    <property type="entry name" value="WD_REPEATS_2"/>
    <property type="match status" value="3"/>
</dbReference>
<dbReference type="InterPro" id="IPR001680">
    <property type="entry name" value="WD40_rpt"/>
</dbReference>
<evidence type="ECO:0000256" key="1">
    <source>
        <dbReference type="ARBA" id="ARBA00004604"/>
    </source>
</evidence>
<protein>
    <recommendedName>
        <fullName evidence="6">U3 small nucleolar RNA-associated protein 13 C-terminal domain-containing protein</fullName>
    </recommendedName>
</protein>
<feature type="repeat" description="WD" evidence="5">
    <location>
        <begin position="272"/>
        <end position="313"/>
    </location>
</feature>
<feature type="domain" description="U3 small nucleolar RNA-associated protein 13 C-terminal" evidence="6">
    <location>
        <begin position="416"/>
        <end position="495"/>
    </location>
</feature>
<evidence type="ECO:0000259" key="6">
    <source>
        <dbReference type="Pfam" id="PF08625"/>
    </source>
</evidence>
<evidence type="ECO:0000313" key="8">
    <source>
        <dbReference type="Proteomes" id="UP001234989"/>
    </source>
</evidence>
<dbReference type="SUPFAM" id="SSF50978">
    <property type="entry name" value="WD40 repeat-like"/>
    <property type="match status" value="1"/>
</dbReference>
<dbReference type="SMART" id="SM00320">
    <property type="entry name" value="WD40"/>
    <property type="match status" value="7"/>
</dbReference>
<evidence type="ECO:0000256" key="5">
    <source>
        <dbReference type="PROSITE-ProRule" id="PRU00221"/>
    </source>
</evidence>
<keyword evidence="4" id="KW-0539">Nucleus</keyword>
<accession>A0AAF0ZMH3</accession>
<dbReference type="InterPro" id="IPR036322">
    <property type="entry name" value="WD40_repeat_dom_sf"/>
</dbReference>
<dbReference type="InterPro" id="IPR020472">
    <property type="entry name" value="WD40_PAC1"/>
</dbReference>
<dbReference type="AlphaFoldDB" id="A0AAF0ZMH3"/>
<dbReference type="Pfam" id="PF00400">
    <property type="entry name" value="WD40"/>
    <property type="match status" value="5"/>
</dbReference>
<dbReference type="GO" id="GO:0000480">
    <property type="term" value="P:endonucleolytic cleavage in 5'-ETS of tricistronic rRNA transcript (SSU-rRNA, 5.8S rRNA, LSU-rRNA)"/>
    <property type="evidence" value="ECO:0007669"/>
    <property type="project" value="TreeGrafter"/>
</dbReference>
<comment type="subcellular location">
    <subcellularLocation>
        <location evidence="1">Nucleus</location>
        <location evidence="1">Nucleolus</location>
    </subcellularLocation>
</comment>
<dbReference type="PANTHER" id="PTHR19854">
    <property type="entry name" value="TRANSDUCIN BETA-LIKE 3"/>
    <property type="match status" value="1"/>
</dbReference>
<keyword evidence="2 5" id="KW-0853">WD repeat</keyword>
<reference evidence="7" key="1">
    <citation type="submission" date="2023-08" db="EMBL/GenBank/DDBJ databases">
        <title>A de novo genome assembly of Solanum verrucosum Schlechtendal, a Mexican diploid species geographically isolated from the other diploid A-genome species in potato relatives.</title>
        <authorList>
            <person name="Hosaka K."/>
        </authorList>
    </citation>
    <scope>NUCLEOTIDE SEQUENCE</scope>
    <source>
        <tissue evidence="7">Young leaves</tissue>
    </source>
</reference>
<dbReference type="PANTHER" id="PTHR19854:SF15">
    <property type="entry name" value="TRANSDUCIN BETA-LIKE PROTEIN 3"/>
    <property type="match status" value="1"/>
</dbReference>
<dbReference type="Pfam" id="PF08625">
    <property type="entry name" value="Utp13"/>
    <property type="match status" value="1"/>
</dbReference>
<feature type="repeat" description="WD" evidence="5">
    <location>
        <begin position="179"/>
        <end position="223"/>
    </location>
</feature>
<dbReference type="GO" id="GO:0030686">
    <property type="term" value="C:90S preribosome"/>
    <property type="evidence" value="ECO:0007669"/>
    <property type="project" value="TreeGrafter"/>
</dbReference>
<evidence type="ECO:0000313" key="7">
    <source>
        <dbReference type="EMBL" id="WMV44641.1"/>
    </source>
</evidence>
<keyword evidence="8" id="KW-1185">Reference proteome</keyword>
<evidence type="ECO:0000256" key="4">
    <source>
        <dbReference type="ARBA" id="ARBA00023242"/>
    </source>
</evidence>
<sequence length="499" mass="56318">MSGKTRETSINRHFHGNIRRWMDFDQCRVVNLCNLHDYRCLTTIPTLESVETVCIIDSESPFSVCLASSKHPQAKKRSDVPSVNFITVGARGLVRIWSSDSVMRNSENLRYHHHQFFLYYPEECEGSMNLFLRKRFAGYNEEIADMKFLGDDEQFLAAATNVEQVQVYDLKSKSWSYVLSGHTDTILCLDTCVSNSGRTLIVTGSKDNNVRLWDCENKAYVGVGIGHMGAVGAVAFSKKERNFFVSGSSDSTLKDRTACIWSLPDLVSVVTLKGHKRGMWSVEFSPVDHCVLTASGDQTIKIWAISDGSCLRTFQGHRSSVLRASFLTRGTQLVSCDMTVSPDSDGFMKLWTVRNEECIATYDQHEDKIWALAIGKKTEMLATGGGDAVINLWHDSTASDKEEAFCKDEEVVLRGQELKNALIDADYTRAIQIAFELRRPHGLLDIFTELHRKRDAGDQIIKAVNALSKEELPLLLEYIREWNTKTKFSHTANLFFPAF</sequence>
<dbReference type="GO" id="GO:0000472">
    <property type="term" value="P:endonucleolytic cleavage to generate mature 5'-end of SSU-rRNA from (SSU-rRNA, 5.8S rRNA, LSU-rRNA)"/>
    <property type="evidence" value="ECO:0007669"/>
    <property type="project" value="TreeGrafter"/>
</dbReference>
<proteinExistence type="predicted"/>
<dbReference type="CDD" id="cd00200">
    <property type="entry name" value="WD40"/>
    <property type="match status" value="1"/>
</dbReference>
<dbReference type="PRINTS" id="PR00320">
    <property type="entry name" value="GPROTEINBRPT"/>
</dbReference>
<feature type="repeat" description="WD" evidence="5">
    <location>
        <begin position="362"/>
        <end position="393"/>
    </location>
</feature>
<name>A0AAF0ZMH3_SOLVR</name>
<dbReference type="GO" id="GO:0032040">
    <property type="term" value="C:small-subunit processome"/>
    <property type="evidence" value="ECO:0007669"/>
    <property type="project" value="InterPro"/>
</dbReference>
<dbReference type="InterPro" id="IPR013934">
    <property type="entry name" value="Utp13_C"/>
</dbReference>
<organism evidence="7 8">
    <name type="scientific">Solanum verrucosum</name>
    <dbReference type="NCBI Taxonomy" id="315347"/>
    <lineage>
        <taxon>Eukaryota</taxon>
        <taxon>Viridiplantae</taxon>
        <taxon>Streptophyta</taxon>
        <taxon>Embryophyta</taxon>
        <taxon>Tracheophyta</taxon>
        <taxon>Spermatophyta</taxon>
        <taxon>Magnoliopsida</taxon>
        <taxon>eudicotyledons</taxon>
        <taxon>Gunneridae</taxon>
        <taxon>Pentapetalae</taxon>
        <taxon>asterids</taxon>
        <taxon>lamiids</taxon>
        <taxon>Solanales</taxon>
        <taxon>Solanaceae</taxon>
        <taxon>Solanoideae</taxon>
        <taxon>Solaneae</taxon>
        <taxon>Solanum</taxon>
    </lineage>
</organism>
<dbReference type="PROSITE" id="PS50294">
    <property type="entry name" value="WD_REPEATS_REGION"/>
    <property type="match status" value="3"/>
</dbReference>
<evidence type="ECO:0000256" key="2">
    <source>
        <dbReference type="ARBA" id="ARBA00022574"/>
    </source>
</evidence>
<dbReference type="GO" id="GO:0034511">
    <property type="term" value="F:U3 snoRNA binding"/>
    <property type="evidence" value="ECO:0007669"/>
    <property type="project" value="TreeGrafter"/>
</dbReference>